<dbReference type="Pfam" id="PF19818">
    <property type="entry name" value="DUF6301"/>
    <property type="match status" value="1"/>
</dbReference>
<evidence type="ECO:0000313" key="2">
    <source>
        <dbReference type="Proteomes" id="UP001597286"/>
    </source>
</evidence>
<dbReference type="RefSeq" id="WP_378485136.1">
    <property type="nucleotide sequence ID" value="NZ_JBHUFB010000009.1"/>
</dbReference>
<protein>
    <submittedName>
        <fullName evidence="1">DUF6301 family protein</fullName>
    </submittedName>
</protein>
<dbReference type="EMBL" id="JBHUFB010000009">
    <property type="protein sequence ID" value="MFD1812638.1"/>
    <property type="molecule type" value="Genomic_DNA"/>
</dbReference>
<organism evidence="1 2">
    <name type="scientific">Rhodococcus gannanensis</name>
    <dbReference type="NCBI Taxonomy" id="1960308"/>
    <lineage>
        <taxon>Bacteria</taxon>
        <taxon>Bacillati</taxon>
        <taxon>Actinomycetota</taxon>
        <taxon>Actinomycetes</taxon>
        <taxon>Mycobacteriales</taxon>
        <taxon>Nocardiaceae</taxon>
        <taxon>Rhodococcus</taxon>
    </lineage>
</organism>
<sequence length="471" mass="53153">MSESPVFDVAEAMRVAREVERFEWSWSAGDVEQLQSLLAPIELRGSKWHGSELYSETSNKIAVVMVDIARIPLHSVDDAERDALRTGSAALRTELIEAWGEPDPSIVEGVLVWVLPQVVVELHRDTDRVHFRLISPDAHRSSETALRAWQERDEQRTDFAPFLAVLPHIVNAHVGSWSRSDLDPLFEAVGWPIDISERRLFREDLVAELNGDAVRASLHASQTEDYMDPDRWGFGKYWRLTLRQSLWWRVRPEAYAAALRLCVELLGPPPVVGGPGAEAIWRGANVTYTLSNSGNGLSFTATPTEAVEGLEYWEWKWGDDWNPEESWRVTTGADGVRFGTRDWWVPERRAETWAMLDDYIAKLFPSLAHDLPFLAPYATAVVWGFRVPEEPETFIRGWFADEGAGLEIHLPGAEPFERSYPPVMESGRRIAAETTAALRKFGVASPTDLEMMAAAPQGTQKLDTFRLGFTR</sequence>
<name>A0ABW4P3N9_9NOCA</name>
<dbReference type="Proteomes" id="UP001597286">
    <property type="component" value="Unassembled WGS sequence"/>
</dbReference>
<proteinExistence type="predicted"/>
<gene>
    <name evidence="1" type="ORF">ACFSJG_10465</name>
</gene>
<accession>A0ABW4P3N9</accession>
<reference evidence="2" key="1">
    <citation type="journal article" date="2019" name="Int. J. Syst. Evol. Microbiol.">
        <title>The Global Catalogue of Microorganisms (GCM) 10K type strain sequencing project: providing services to taxonomists for standard genome sequencing and annotation.</title>
        <authorList>
            <consortium name="The Broad Institute Genomics Platform"/>
            <consortium name="The Broad Institute Genome Sequencing Center for Infectious Disease"/>
            <person name="Wu L."/>
            <person name="Ma J."/>
        </authorList>
    </citation>
    <scope>NUCLEOTIDE SEQUENCE [LARGE SCALE GENOMIC DNA]</scope>
    <source>
        <strain evidence="2">DT72</strain>
    </source>
</reference>
<comment type="caution">
    <text evidence="1">The sequence shown here is derived from an EMBL/GenBank/DDBJ whole genome shotgun (WGS) entry which is preliminary data.</text>
</comment>
<dbReference type="InterPro" id="IPR046268">
    <property type="entry name" value="DUF6301"/>
</dbReference>
<evidence type="ECO:0000313" key="1">
    <source>
        <dbReference type="EMBL" id="MFD1812638.1"/>
    </source>
</evidence>
<keyword evidence="2" id="KW-1185">Reference proteome</keyword>